<protein>
    <submittedName>
        <fullName evidence="2">Uncharacterized protein</fullName>
    </submittedName>
</protein>
<evidence type="ECO:0000313" key="2">
    <source>
        <dbReference type="EMBL" id="KAB8074117.1"/>
    </source>
</evidence>
<keyword evidence="1" id="KW-1133">Transmembrane helix</keyword>
<dbReference type="AlphaFoldDB" id="A0A5N5X271"/>
<dbReference type="EMBL" id="ML732215">
    <property type="protein sequence ID" value="KAB8074117.1"/>
    <property type="molecule type" value="Genomic_DNA"/>
</dbReference>
<feature type="transmembrane region" description="Helical" evidence="1">
    <location>
        <begin position="20"/>
        <end position="48"/>
    </location>
</feature>
<name>A0A5N5X271_9EURO</name>
<keyword evidence="1" id="KW-0472">Membrane</keyword>
<organism evidence="2 3">
    <name type="scientific">Aspergillus leporis</name>
    <dbReference type="NCBI Taxonomy" id="41062"/>
    <lineage>
        <taxon>Eukaryota</taxon>
        <taxon>Fungi</taxon>
        <taxon>Dikarya</taxon>
        <taxon>Ascomycota</taxon>
        <taxon>Pezizomycotina</taxon>
        <taxon>Eurotiomycetes</taxon>
        <taxon>Eurotiomycetidae</taxon>
        <taxon>Eurotiales</taxon>
        <taxon>Aspergillaceae</taxon>
        <taxon>Aspergillus</taxon>
        <taxon>Aspergillus subgen. Circumdati</taxon>
    </lineage>
</organism>
<gene>
    <name evidence="2" type="ORF">BDV29DRAFT_174229</name>
</gene>
<proteinExistence type="predicted"/>
<sequence>MFSHVRLLVRSTDFEPTSSLPLALGTLLMLIPITTNSFLTLFIFPILLPWCGYLLRLTGVHTFLQVHRVSQLGTKYCTWYIHALVVATHIGCNPGVTQENLILSSRF</sequence>
<dbReference type="Proteomes" id="UP000326565">
    <property type="component" value="Unassembled WGS sequence"/>
</dbReference>
<reference evidence="2 3" key="1">
    <citation type="submission" date="2019-04" db="EMBL/GenBank/DDBJ databases">
        <title>Friends and foes A comparative genomics study of 23 Aspergillus species from section Flavi.</title>
        <authorList>
            <consortium name="DOE Joint Genome Institute"/>
            <person name="Kjaerbolling I."/>
            <person name="Vesth T."/>
            <person name="Frisvad J.C."/>
            <person name="Nybo J.L."/>
            <person name="Theobald S."/>
            <person name="Kildgaard S."/>
            <person name="Isbrandt T."/>
            <person name="Kuo A."/>
            <person name="Sato A."/>
            <person name="Lyhne E.K."/>
            <person name="Kogle M.E."/>
            <person name="Wiebenga A."/>
            <person name="Kun R.S."/>
            <person name="Lubbers R.J."/>
            <person name="Makela M.R."/>
            <person name="Barry K."/>
            <person name="Chovatia M."/>
            <person name="Clum A."/>
            <person name="Daum C."/>
            <person name="Haridas S."/>
            <person name="He G."/>
            <person name="LaButti K."/>
            <person name="Lipzen A."/>
            <person name="Mondo S."/>
            <person name="Riley R."/>
            <person name="Salamov A."/>
            <person name="Simmons B.A."/>
            <person name="Magnuson J.K."/>
            <person name="Henrissat B."/>
            <person name="Mortensen U.H."/>
            <person name="Larsen T.O."/>
            <person name="Devries R.P."/>
            <person name="Grigoriev I.V."/>
            <person name="Machida M."/>
            <person name="Baker S.E."/>
            <person name="Andersen M.R."/>
        </authorList>
    </citation>
    <scope>NUCLEOTIDE SEQUENCE [LARGE SCALE GENOMIC DNA]</scope>
    <source>
        <strain evidence="2 3">CBS 151.66</strain>
    </source>
</reference>
<keyword evidence="3" id="KW-1185">Reference proteome</keyword>
<evidence type="ECO:0000256" key="1">
    <source>
        <dbReference type="SAM" id="Phobius"/>
    </source>
</evidence>
<evidence type="ECO:0000313" key="3">
    <source>
        <dbReference type="Proteomes" id="UP000326565"/>
    </source>
</evidence>
<accession>A0A5N5X271</accession>
<keyword evidence="1" id="KW-0812">Transmembrane</keyword>